<proteinExistence type="predicted"/>
<gene>
    <name evidence="7" type="ORF">CLV70_102527</name>
</gene>
<keyword evidence="3" id="KW-0804">Transcription</keyword>
<evidence type="ECO:0000256" key="4">
    <source>
        <dbReference type="PROSITE-ProRule" id="PRU00335"/>
    </source>
</evidence>
<organism evidence="7 8">
    <name type="scientific">Pseudosporangium ferrugineum</name>
    <dbReference type="NCBI Taxonomy" id="439699"/>
    <lineage>
        <taxon>Bacteria</taxon>
        <taxon>Bacillati</taxon>
        <taxon>Actinomycetota</taxon>
        <taxon>Actinomycetes</taxon>
        <taxon>Micromonosporales</taxon>
        <taxon>Micromonosporaceae</taxon>
        <taxon>Pseudosporangium</taxon>
    </lineage>
</organism>
<dbReference type="Gene3D" id="1.10.10.60">
    <property type="entry name" value="Homeodomain-like"/>
    <property type="match status" value="1"/>
</dbReference>
<evidence type="ECO:0000256" key="3">
    <source>
        <dbReference type="ARBA" id="ARBA00023163"/>
    </source>
</evidence>
<dbReference type="InterPro" id="IPR001647">
    <property type="entry name" value="HTH_TetR"/>
</dbReference>
<accession>A0A2T0SFX7</accession>
<dbReference type="SUPFAM" id="SSF48498">
    <property type="entry name" value="Tetracyclin repressor-like, C-terminal domain"/>
    <property type="match status" value="1"/>
</dbReference>
<reference evidence="7 8" key="1">
    <citation type="submission" date="2018-03" db="EMBL/GenBank/DDBJ databases">
        <title>Genomic Encyclopedia of Archaeal and Bacterial Type Strains, Phase II (KMG-II): from individual species to whole genera.</title>
        <authorList>
            <person name="Goeker M."/>
        </authorList>
    </citation>
    <scope>NUCLEOTIDE SEQUENCE [LARGE SCALE GENOMIC DNA]</scope>
    <source>
        <strain evidence="7 8">DSM 45348</strain>
    </source>
</reference>
<dbReference type="Gene3D" id="1.10.357.10">
    <property type="entry name" value="Tetracycline Repressor, domain 2"/>
    <property type="match status" value="1"/>
</dbReference>
<evidence type="ECO:0000313" key="8">
    <source>
        <dbReference type="Proteomes" id="UP000239209"/>
    </source>
</evidence>
<feature type="domain" description="HTH tetR-type" evidence="6">
    <location>
        <begin position="26"/>
        <end position="87"/>
    </location>
</feature>
<keyword evidence="1" id="KW-0805">Transcription regulation</keyword>
<sequence>MERMTTVSVDSGADQGRKAPGRPRDARAAEAILDAVTTLLGEGQSADSLSIEAVAAKAGVGKATIYRRWANKEALLIDAVARMKGPLPVPAGESVRDDLIMLVSHGRNRRMERYGKVTACLMPEMVRSPEMHAVYQAAIEPRREVMRQVLRRGIETGELRADLDIELTLLMISGPTVAQNMLHWNPRVPIEGYAEALVDAILRGAAAVSEPSAPGAP</sequence>
<dbReference type="PANTHER" id="PTHR30055">
    <property type="entry name" value="HTH-TYPE TRANSCRIPTIONAL REGULATOR RUTR"/>
    <property type="match status" value="1"/>
</dbReference>
<dbReference type="OrthoDB" id="9796019at2"/>
<dbReference type="PANTHER" id="PTHR30055:SF148">
    <property type="entry name" value="TETR-FAMILY TRANSCRIPTIONAL REGULATOR"/>
    <property type="match status" value="1"/>
</dbReference>
<dbReference type="Pfam" id="PF16859">
    <property type="entry name" value="TetR_C_11"/>
    <property type="match status" value="1"/>
</dbReference>
<name>A0A2T0SFX7_9ACTN</name>
<dbReference type="SUPFAM" id="SSF46689">
    <property type="entry name" value="Homeodomain-like"/>
    <property type="match status" value="1"/>
</dbReference>
<dbReference type="Pfam" id="PF00440">
    <property type="entry name" value="TetR_N"/>
    <property type="match status" value="1"/>
</dbReference>
<feature type="DNA-binding region" description="H-T-H motif" evidence="4">
    <location>
        <begin position="50"/>
        <end position="69"/>
    </location>
</feature>
<evidence type="ECO:0000313" key="7">
    <source>
        <dbReference type="EMBL" id="PRY32316.1"/>
    </source>
</evidence>
<evidence type="ECO:0000256" key="5">
    <source>
        <dbReference type="SAM" id="MobiDB-lite"/>
    </source>
</evidence>
<dbReference type="GO" id="GO:0003700">
    <property type="term" value="F:DNA-binding transcription factor activity"/>
    <property type="evidence" value="ECO:0007669"/>
    <property type="project" value="TreeGrafter"/>
</dbReference>
<evidence type="ECO:0000256" key="2">
    <source>
        <dbReference type="ARBA" id="ARBA00023125"/>
    </source>
</evidence>
<dbReference type="InterPro" id="IPR011075">
    <property type="entry name" value="TetR_C"/>
</dbReference>
<dbReference type="Proteomes" id="UP000239209">
    <property type="component" value="Unassembled WGS sequence"/>
</dbReference>
<dbReference type="AlphaFoldDB" id="A0A2T0SFX7"/>
<dbReference type="EMBL" id="PVZG01000002">
    <property type="protein sequence ID" value="PRY32316.1"/>
    <property type="molecule type" value="Genomic_DNA"/>
</dbReference>
<dbReference type="PROSITE" id="PS50977">
    <property type="entry name" value="HTH_TETR_2"/>
    <property type="match status" value="1"/>
</dbReference>
<dbReference type="InterPro" id="IPR036271">
    <property type="entry name" value="Tet_transcr_reg_TetR-rel_C_sf"/>
</dbReference>
<feature type="region of interest" description="Disordered" evidence="5">
    <location>
        <begin position="1"/>
        <end position="25"/>
    </location>
</feature>
<dbReference type="InterPro" id="IPR009057">
    <property type="entry name" value="Homeodomain-like_sf"/>
</dbReference>
<evidence type="ECO:0000256" key="1">
    <source>
        <dbReference type="ARBA" id="ARBA00023015"/>
    </source>
</evidence>
<dbReference type="InterPro" id="IPR050109">
    <property type="entry name" value="HTH-type_TetR-like_transc_reg"/>
</dbReference>
<protein>
    <submittedName>
        <fullName evidence="7">TetR family transcriptional regulator</fullName>
    </submittedName>
</protein>
<evidence type="ECO:0000259" key="6">
    <source>
        <dbReference type="PROSITE" id="PS50977"/>
    </source>
</evidence>
<comment type="caution">
    <text evidence="7">The sequence shown here is derived from an EMBL/GenBank/DDBJ whole genome shotgun (WGS) entry which is preliminary data.</text>
</comment>
<keyword evidence="2 4" id="KW-0238">DNA-binding</keyword>
<keyword evidence="8" id="KW-1185">Reference proteome</keyword>
<dbReference type="GO" id="GO:0000976">
    <property type="term" value="F:transcription cis-regulatory region binding"/>
    <property type="evidence" value="ECO:0007669"/>
    <property type="project" value="TreeGrafter"/>
</dbReference>